<dbReference type="Gene3D" id="2.60.40.1120">
    <property type="entry name" value="Carboxypeptidase-like, regulatory domain"/>
    <property type="match status" value="1"/>
</dbReference>
<feature type="chain" id="PRO_5020603062" evidence="8">
    <location>
        <begin position="21"/>
        <end position="1058"/>
    </location>
</feature>
<keyword evidence="11" id="KW-1185">Reference proteome</keyword>
<dbReference type="SUPFAM" id="SSF56935">
    <property type="entry name" value="Porins"/>
    <property type="match status" value="1"/>
</dbReference>
<keyword evidence="5 7" id="KW-0472">Membrane</keyword>
<dbReference type="Proteomes" id="UP000305848">
    <property type="component" value="Unassembled WGS sequence"/>
</dbReference>
<dbReference type="AlphaFoldDB" id="A0A4U3L8Y1"/>
<dbReference type="OrthoDB" id="609136at2"/>
<evidence type="ECO:0000313" key="11">
    <source>
        <dbReference type="Proteomes" id="UP000305848"/>
    </source>
</evidence>
<evidence type="ECO:0000256" key="1">
    <source>
        <dbReference type="ARBA" id="ARBA00004571"/>
    </source>
</evidence>
<comment type="subcellular location">
    <subcellularLocation>
        <location evidence="1 7">Cell outer membrane</location>
        <topology evidence="1 7">Multi-pass membrane protein</topology>
    </subcellularLocation>
</comment>
<evidence type="ECO:0000256" key="4">
    <source>
        <dbReference type="ARBA" id="ARBA00022692"/>
    </source>
</evidence>
<keyword evidence="8" id="KW-0732">Signal</keyword>
<evidence type="ECO:0000256" key="2">
    <source>
        <dbReference type="ARBA" id="ARBA00022448"/>
    </source>
</evidence>
<keyword evidence="4 7" id="KW-0812">Transmembrane</keyword>
<dbReference type="InterPro" id="IPR036942">
    <property type="entry name" value="Beta-barrel_TonB_sf"/>
</dbReference>
<dbReference type="InterPro" id="IPR039426">
    <property type="entry name" value="TonB-dep_rcpt-like"/>
</dbReference>
<keyword evidence="2 7" id="KW-0813">Transport</keyword>
<name>A0A4U3L8Y1_9BACT</name>
<evidence type="ECO:0000313" key="10">
    <source>
        <dbReference type="EMBL" id="TKK70979.1"/>
    </source>
</evidence>
<comment type="similarity">
    <text evidence="7">Belongs to the TonB-dependent receptor family.</text>
</comment>
<accession>A0A4U3L8Y1</accession>
<dbReference type="NCBIfam" id="TIGR04056">
    <property type="entry name" value="OMP_RagA_SusC"/>
    <property type="match status" value="1"/>
</dbReference>
<dbReference type="InterPro" id="IPR008969">
    <property type="entry name" value="CarboxyPept-like_regulatory"/>
</dbReference>
<evidence type="ECO:0000256" key="6">
    <source>
        <dbReference type="ARBA" id="ARBA00023237"/>
    </source>
</evidence>
<dbReference type="Pfam" id="PF07715">
    <property type="entry name" value="Plug"/>
    <property type="match status" value="1"/>
</dbReference>
<dbReference type="Gene3D" id="2.40.170.20">
    <property type="entry name" value="TonB-dependent receptor, beta-barrel domain"/>
    <property type="match status" value="1"/>
</dbReference>
<dbReference type="RefSeq" id="WP_137260578.1">
    <property type="nucleotide sequence ID" value="NZ_SZQL01000002.1"/>
</dbReference>
<evidence type="ECO:0000256" key="5">
    <source>
        <dbReference type="ARBA" id="ARBA00023136"/>
    </source>
</evidence>
<organism evidence="10 11">
    <name type="scientific">Ilyomonas limi</name>
    <dbReference type="NCBI Taxonomy" id="2575867"/>
    <lineage>
        <taxon>Bacteria</taxon>
        <taxon>Pseudomonadati</taxon>
        <taxon>Bacteroidota</taxon>
        <taxon>Chitinophagia</taxon>
        <taxon>Chitinophagales</taxon>
        <taxon>Chitinophagaceae</taxon>
        <taxon>Ilyomonas</taxon>
    </lineage>
</organism>
<evidence type="ECO:0000256" key="7">
    <source>
        <dbReference type="PROSITE-ProRule" id="PRU01360"/>
    </source>
</evidence>
<keyword evidence="6 7" id="KW-0998">Cell outer membrane</keyword>
<dbReference type="GO" id="GO:0009279">
    <property type="term" value="C:cell outer membrane"/>
    <property type="evidence" value="ECO:0007669"/>
    <property type="project" value="UniProtKB-SubCell"/>
</dbReference>
<dbReference type="InterPro" id="IPR037066">
    <property type="entry name" value="Plug_dom_sf"/>
</dbReference>
<protein>
    <submittedName>
        <fullName evidence="10">SusC/RagA family TonB-linked outer membrane protein</fullName>
    </submittedName>
</protein>
<dbReference type="EMBL" id="SZQL01000002">
    <property type="protein sequence ID" value="TKK70979.1"/>
    <property type="molecule type" value="Genomic_DNA"/>
</dbReference>
<evidence type="ECO:0000259" key="9">
    <source>
        <dbReference type="Pfam" id="PF07715"/>
    </source>
</evidence>
<comment type="caution">
    <text evidence="10">The sequence shown here is derived from an EMBL/GenBank/DDBJ whole genome shotgun (WGS) entry which is preliminary data.</text>
</comment>
<proteinExistence type="inferred from homology"/>
<dbReference type="SUPFAM" id="SSF49464">
    <property type="entry name" value="Carboxypeptidase regulatory domain-like"/>
    <property type="match status" value="1"/>
</dbReference>
<keyword evidence="3 7" id="KW-1134">Transmembrane beta strand</keyword>
<evidence type="ECO:0000256" key="8">
    <source>
        <dbReference type="SAM" id="SignalP"/>
    </source>
</evidence>
<dbReference type="Pfam" id="PF13715">
    <property type="entry name" value="CarbopepD_reg_2"/>
    <property type="match status" value="1"/>
</dbReference>
<feature type="signal peptide" evidence="8">
    <location>
        <begin position="1"/>
        <end position="20"/>
    </location>
</feature>
<dbReference type="InterPro" id="IPR012910">
    <property type="entry name" value="Plug_dom"/>
</dbReference>
<sequence length="1058" mass="115184">MRKFLTLLAVLMLGFLIANAQSRTITGQVVDNAGKPVEGASVIVKGTTRGTTTVSDGTFSITANTGDVLVISTINAGSAEVTVGNENTVSVTLNATANNLSEVVVTTALGVQRQAKELGYATTTITNKELTTAKSVNVQQALNGKISGLNISTVNSGVFENAKINIRGIRSLTGNNQPMLVVDGAPTPLGFLSSIPPDDVASLTVLKSAASAAIYGPDAVNGVIVITTKRGGKRATVTLNSTVQATKVSFFPKLQKEFGQGAGETTDQYGNYLYVPYENQQYGPRFDGSMQPLGVPLEDGSIQMVPYANTHYKDKIKFFNTGLTWQNSVSVSGEDFYVSIQDAKIKGLIPDDENRRTSLRFNGGKKYGKFSVNYGLNYVLQNYDVVNEAGFQNTFPDAYDGGLFFLVMQTANNVPLLDYKDWRNSKFAQFSNYYNEYAVSPYWLIGNIRQKGREDDLIGNIDVNYQFFPWLKASARVSSNLAFTSFKNTNAPVIVSDWAAANRNATQYSNRKGIVFDDEAYTSRINLDYFLSGDHDITKAFNVRYLVGGTVRQNKSKDVAVGGNNLVVPYLYNVAVRSGDASVPTGTFNYEITSRLLSAYGTVGFNYKGWANLELTGRNDWDSRLLKENRSFFYPAANVSFVLSDAISALQNSNTISYLKVRGAISKSGNVNLNPYSLQATYAQPAGFPYGNTVGFSANGTIPAANLKPEFVNTKEVGVELGFMKNKINVNATYFYQNNTNQILLISQSSTTGYPNALANAADFKNYGVEMELNLTPVVNIGRGRIDFRANATYNNNEVTHTPGDLPVVIGGSSGFIQNSVSSPTVNNVAAVGRPAFVFQLTDYERDPATGKVIVDPVTGYPSQASALAIRGRTLPLWIVGLTPSFSVGNFSFTMTWDFKGGHNYFSGLGSDEDFAGISARSAQYNRQRFVFPNSVYWNGSKYVPNTDILVQDGNYGFWSQDRNTQIGTNYYSSAAAWRLREVNISYSLPNSWIGNGKFFKSVTVSAVGKNLLLFVPKSNQWGDPEFNYSTTGNTFGVASSFQAPASRLFGGSLTVQF</sequence>
<dbReference type="InterPro" id="IPR023996">
    <property type="entry name" value="TonB-dep_OMP_SusC/RagA"/>
</dbReference>
<gene>
    <name evidence="10" type="ORF">FC093_04665</name>
</gene>
<dbReference type="PROSITE" id="PS52016">
    <property type="entry name" value="TONB_DEPENDENT_REC_3"/>
    <property type="match status" value="1"/>
</dbReference>
<evidence type="ECO:0000256" key="3">
    <source>
        <dbReference type="ARBA" id="ARBA00022452"/>
    </source>
</evidence>
<reference evidence="10 11" key="1">
    <citation type="submission" date="2019-05" db="EMBL/GenBank/DDBJ databases">
        <title>Panacibacter sp. strain 17mud1-8 Genome sequencing and assembly.</title>
        <authorList>
            <person name="Chhetri G."/>
        </authorList>
    </citation>
    <scope>NUCLEOTIDE SEQUENCE [LARGE SCALE GENOMIC DNA]</scope>
    <source>
        <strain evidence="10 11">17mud1-8</strain>
    </source>
</reference>
<feature type="domain" description="TonB-dependent receptor plug" evidence="9">
    <location>
        <begin position="116"/>
        <end position="223"/>
    </location>
</feature>
<dbReference type="Gene3D" id="2.170.130.10">
    <property type="entry name" value="TonB-dependent receptor, plug domain"/>
    <property type="match status" value="1"/>
</dbReference>